<protein>
    <submittedName>
        <fullName evidence="1">Uncharacterized protein</fullName>
    </submittedName>
</protein>
<dbReference type="Proteomes" id="UP001566132">
    <property type="component" value="Unassembled WGS sequence"/>
</dbReference>
<comment type="caution">
    <text evidence="1">The sequence shown here is derived from an EMBL/GenBank/DDBJ whole genome shotgun (WGS) entry which is preliminary data.</text>
</comment>
<dbReference type="AlphaFoldDB" id="A0ABD1F1S2"/>
<dbReference type="EMBL" id="JBDJPC010000003">
    <property type="protein sequence ID" value="KAL1509074.1"/>
    <property type="molecule type" value="Genomic_DNA"/>
</dbReference>
<gene>
    <name evidence="1" type="ORF">ABEB36_003872</name>
</gene>
<accession>A0ABD1F1S2</accession>
<proteinExistence type="predicted"/>
<evidence type="ECO:0000313" key="2">
    <source>
        <dbReference type="Proteomes" id="UP001566132"/>
    </source>
</evidence>
<reference evidence="1 2" key="1">
    <citation type="submission" date="2024-05" db="EMBL/GenBank/DDBJ databases">
        <title>Genetic variation in Jamaican populations of the coffee berry borer (Hypothenemus hampei).</title>
        <authorList>
            <person name="Errbii M."/>
            <person name="Myrie A."/>
        </authorList>
    </citation>
    <scope>NUCLEOTIDE SEQUENCE [LARGE SCALE GENOMIC DNA]</scope>
    <source>
        <strain evidence="1">JA-Hopewell-2020-01-JO</strain>
        <tissue evidence="1">Whole body</tissue>
    </source>
</reference>
<evidence type="ECO:0000313" key="1">
    <source>
        <dbReference type="EMBL" id="KAL1509074.1"/>
    </source>
</evidence>
<organism evidence="1 2">
    <name type="scientific">Hypothenemus hampei</name>
    <name type="common">Coffee berry borer</name>
    <dbReference type="NCBI Taxonomy" id="57062"/>
    <lineage>
        <taxon>Eukaryota</taxon>
        <taxon>Metazoa</taxon>
        <taxon>Ecdysozoa</taxon>
        <taxon>Arthropoda</taxon>
        <taxon>Hexapoda</taxon>
        <taxon>Insecta</taxon>
        <taxon>Pterygota</taxon>
        <taxon>Neoptera</taxon>
        <taxon>Endopterygota</taxon>
        <taxon>Coleoptera</taxon>
        <taxon>Polyphaga</taxon>
        <taxon>Cucujiformia</taxon>
        <taxon>Curculionidae</taxon>
        <taxon>Scolytinae</taxon>
        <taxon>Hypothenemus</taxon>
    </lineage>
</organism>
<sequence>MGACVRDPTSEEIEGKLKTTAFMNTACKERVCKHKLKKLTSRYERFLDMERESINKELYTYIIDAPLDQLVSTLLPVNRFTRALIGFGDGTLTPGVSYGKNKIPAINALFNAFHRRRDRCVVVKIDEFRTTICCSNYNGFMSMPCRQPQEAENDDRRRKRHSHRFLVCTNCRAVRERNVNAARNMIRVALGEVNFHDIPNPQRLHDHGRQPDGQR</sequence>
<name>A0ABD1F1S2_HYPHA</name>
<keyword evidence="2" id="KW-1185">Reference proteome</keyword>